<proteinExistence type="inferred from homology"/>
<dbReference type="EMBL" id="UOFO01000143">
    <property type="protein sequence ID" value="VAW88275.1"/>
    <property type="molecule type" value="Genomic_DNA"/>
</dbReference>
<accession>A0A3B0Z4E0</accession>
<evidence type="ECO:0000256" key="1">
    <source>
        <dbReference type="ARBA" id="ARBA00010759"/>
    </source>
</evidence>
<keyword evidence="2" id="KW-0479">Metal-binding</keyword>
<evidence type="ECO:0000256" key="5">
    <source>
        <dbReference type="ARBA" id="ARBA00023004"/>
    </source>
</evidence>
<dbReference type="GO" id="GO:0006412">
    <property type="term" value="P:translation"/>
    <property type="evidence" value="ECO:0007669"/>
    <property type="project" value="UniProtKB-KW"/>
</dbReference>
<sequence length="172" mass="19168">MAVKEVLKMGHKGLWACAEEVTKPFGNTLQLLVQDLIDTMLDYDGVGLAAPQIGVLKRVVVFGVDKCERYPDVEPIPRTVLINPVISAIGDVTEEDWEGCLSVPGMKGRVPRYRTIKYTGYDEAGNEISRIVEGFHARVVQHEVDHLDGIIYPLRITDLHNFGFSQDSFPAE</sequence>
<evidence type="ECO:0000256" key="3">
    <source>
        <dbReference type="ARBA" id="ARBA00022801"/>
    </source>
</evidence>
<dbReference type="PRINTS" id="PR01576">
    <property type="entry name" value="PDEFORMYLASE"/>
</dbReference>
<protein>
    <submittedName>
        <fullName evidence="6">Peptide deformylase</fullName>
        <ecNumber evidence="6">3.5.1.88</ecNumber>
    </submittedName>
</protein>
<organism evidence="6">
    <name type="scientific">hydrothermal vent metagenome</name>
    <dbReference type="NCBI Taxonomy" id="652676"/>
    <lineage>
        <taxon>unclassified sequences</taxon>
        <taxon>metagenomes</taxon>
        <taxon>ecological metagenomes</taxon>
    </lineage>
</organism>
<dbReference type="NCBIfam" id="NF001159">
    <property type="entry name" value="PRK00150.1-3"/>
    <property type="match status" value="1"/>
</dbReference>
<dbReference type="InterPro" id="IPR036821">
    <property type="entry name" value="Peptide_deformylase_sf"/>
</dbReference>
<dbReference type="SUPFAM" id="SSF56420">
    <property type="entry name" value="Peptide deformylase"/>
    <property type="match status" value="1"/>
</dbReference>
<dbReference type="FunFam" id="3.90.45.10:FF:000003">
    <property type="entry name" value="Peptide deformylase"/>
    <property type="match status" value="1"/>
</dbReference>
<keyword evidence="5" id="KW-0408">Iron</keyword>
<dbReference type="Gene3D" id="3.90.45.10">
    <property type="entry name" value="Peptide deformylase"/>
    <property type="match status" value="1"/>
</dbReference>
<dbReference type="PIRSF" id="PIRSF004749">
    <property type="entry name" value="Pep_def"/>
    <property type="match status" value="1"/>
</dbReference>
<dbReference type="GO" id="GO:0046872">
    <property type="term" value="F:metal ion binding"/>
    <property type="evidence" value="ECO:0007669"/>
    <property type="project" value="UniProtKB-KW"/>
</dbReference>
<dbReference type="PANTHER" id="PTHR10458:SF20">
    <property type="entry name" value="PEPTIDE DEFORMYLASE 1"/>
    <property type="match status" value="1"/>
</dbReference>
<name>A0A3B0Z4E0_9ZZZZ</name>
<dbReference type="EC" id="3.5.1.88" evidence="6"/>
<dbReference type="CDD" id="cd00487">
    <property type="entry name" value="Pep_deformylase"/>
    <property type="match status" value="1"/>
</dbReference>
<dbReference type="Pfam" id="PF01327">
    <property type="entry name" value="Pep_deformylase"/>
    <property type="match status" value="1"/>
</dbReference>
<evidence type="ECO:0000313" key="6">
    <source>
        <dbReference type="EMBL" id="VAW88275.1"/>
    </source>
</evidence>
<evidence type="ECO:0000256" key="4">
    <source>
        <dbReference type="ARBA" id="ARBA00022917"/>
    </source>
</evidence>
<dbReference type="GO" id="GO:0042586">
    <property type="term" value="F:peptide deformylase activity"/>
    <property type="evidence" value="ECO:0007669"/>
    <property type="project" value="UniProtKB-EC"/>
</dbReference>
<gene>
    <name evidence="6" type="ORF">MNBD_GAMMA16-656</name>
</gene>
<reference evidence="6" key="1">
    <citation type="submission" date="2018-06" db="EMBL/GenBank/DDBJ databases">
        <authorList>
            <person name="Zhirakovskaya E."/>
        </authorList>
    </citation>
    <scope>NUCLEOTIDE SEQUENCE</scope>
</reference>
<evidence type="ECO:0000256" key="2">
    <source>
        <dbReference type="ARBA" id="ARBA00022723"/>
    </source>
</evidence>
<comment type="similarity">
    <text evidence="1">Belongs to the polypeptide deformylase family.</text>
</comment>
<keyword evidence="4" id="KW-0648">Protein biosynthesis</keyword>
<dbReference type="HAMAP" id="MF_00163">
    <property type="entry name" value="Pep_deformylase"/>
    <property type="match status" value="1"/>
</dbReference>
<dbReference type="PANTHER" id="PTHR10458">
    <property type="entry name" value="PEPTIDE DEFORMYLASE"/>
    <property type="match status" value="1"/>
</dbReference>
<keyword evidence="3 6" id="KW-0378">Hydrolase</keyword>
<dbReference type="NCBIfam" id="TIGR00079">
    <property type="entry name" value="pept_deformyl"/>
    <property type="match status" value="1"/>
</dbReference>
<dbReference type="GO" id="GO:0005739">
    <property type="term" value="C:mitochondrion"/>
    <property type="evidence" value="ECO:0007669"/>
    <property type="project" value="UniProtKB-ARBA"/>
</dbReference>
<dbReference type="AlphaFoldDB" id="A0A3B0Z4E0"/>
<dbReference type="InterPro" id="IPR023635">
    <property type="entry name" value="Peptide_deformylase"/>
</dbReference>